<evidence type="ECO:0000256" key="2">
    <source>
        <dbReference type="ARBA" id="ARBA00023136"/>
    </source>
</evidence>
<dbReference type="Pfam" id="PF05648">
    <property type="entry name" value="PEX11"/>
    <property type="match status" value="1"/>
</dbReference>
<proteinExistence type="predicted"/>
<dbReference type="GO" id="GO:0005778">
    <property type="term" value="C:peroxisomal membrane"/>
    <property type="evidence" value="ECO:0007669"/>
    <property type="project" value="UniProtKB-SubCell"/>
</dbReference>
<comment type="subcellular location">
    <subcellularLocation>
        <location evidence="4">Peroxisome membrane</location>
    </subcellularLocation>
</comment>
<reference evidence="6" key="1">
    <citation type="submission" date="2016-09" db="EMBL/GenBank/DDBJ databases">
        <authorList>
            <person name="Jeantristanb JTB J.-T."/>
            <person name="Ricardo R."/>
        </authorList>
    </citation>
    <scope>NUCLEOTIDE SEQUENCE [LARGE SCALE GENOMIC DNA]</scope>
</reference>
<dbReference type="AlphaFoldDB" id="A0A238FA52"/>
<dbReference type="GO" id="GO:0016559">
    <property type="term" value="P:peroxisome fission"/>
    <property type="evidence" value="ECO:0007669"/>
    <property type="project" value="InterPro"/>
</dbReference>
<sequence length="265" mass="29156">MVVWVLLIPLPSTPFHSSKSAVHQLVLHPAITSSIKVASTTVGRDKAYRTIQYLARFLAFYTLRKGYTNETVARLTALKSTLSLSRKLMRIGKPLEHLQAAVKSLDVQDPVLKFTALGRQLGYAGYLWNDMLVWAHSSKVRPLSPVDAKIVSQRAAKLWFTGIFFSLISSIYRLVDLNAREAKARRTRASEKEVERKAELKAVLAQKAAVRTQLVQDGLDILLPAGVLGYHSLDDGVLGLVGVITSLMGLRSQINKVLGPGVASK</sequence>
<keyword evidence="1" id="KW-0962">Peroxisome biogenesis</keyword>
<evidence type="ECO:0000256" key="4">
    <source>
        <dbReference type="ARBA" id="ARBA00046271"/>
    </source>
</evidence>
<dbReference type="PANTHER" id="PTHR12652:SF50">
    <property type="entry name" value="PEROXIN 11"/>
    <property type="match status" value="1"/>
</dbReference>
<dbReference type="Proteomes" id="UP000198372">
    <property type="component" value="Unassembled WGS sequence"/>
</dbReference>
<dbReference type="OrthoDB" id="411017at2759"/>
<evidence type="ECO:0000256" key="3">
    <source>
        <dbReference type="ARBA" id="ARBA00023140"/>
    </source>
</evidence>
<organism evidence="5 6">
    <name type="scientific">Microbotryum intermedium</name>
    <dbReference type="NCBI Taxonomy" id="269621"/>
    <lineage>
        <taxon>Eukaryota</taxon>
        <taxon>Fungi</taxon>
        <taxon>Dikarya</taxon>
        <taxon>Basidiomycota</taxon>
        <taxon>Pucciniomycotina</taxon>
        <taxon>Microbotryomycetes</taxon>
        <taxon>Microbotryales</taxon>
        <taxon>Microbotryaceae</taxon>
        <taxon>Microbotryum</taxon>
    </lineage>
</organism>
<dbReference type="InterPro" id="IPR008733">
    <property type="entry name" value="PEX11"/>
</dbReference>
<gene>
    <name evidence="5" type="ORF">BQ2448_3484</name>
</gene>
<accession>A0A238FA52</accession>
<evidence type="ECO:0000256" key="1">
    <source>
        <dbReference type="ARBA" id="ARBA00022593"/>
    </source>
</evidence>
<evidence type="ECO:0000313" key="6">
    <source>
        <dbReference type="Proteomes" id="UP000198372"/>
    </source>
</evidence>
<keyword evidence="3" id="KW-0576">Peroxisome</keyword>
<keyword evidence="2" id="KW-0472">Membrane</keyword>
<protein>
    <submittedName>
        <fullName evidence="5">BQ2448_3484 protein</fullName>
    </submittedName>
</protein>
<dbReference type="EMBL" id="FMSP01000006">
    <property type="protein sequence ID" value="SCV70722.1"/>
    <property type="molecule type" value="Genomic_DNA"/>
</dbReference>
<dbReference type="STRING" id="269621.A0A238FA52"/>
<keyword evidence="6" id="KW-1185">Reference proteome</keyword>
<dbReference type="PANTHER" id="PTHR12652">
    <property type="entry name" value="PEROXISOMAL BIOGENESIS FACTOR 11"/>
    <property type="match status" value="1"/>
</dbReference>
<evidence type="ECO:0000313" key="5">
    <source>
        <dbReference type="EMBL" id="SCV70722.1"/>
    </source>
</evidence>
<name>A0A238FA52_9BASI</name>